<proteinExistence type="predicted"/>
<name>A0A4R2EDZ6_9BACT</name>
<dbReference type="Proteomes" id="UP000294830">
    <property type="component" value="Unassembled WGS sequence"/>
</dbReference>
<dbReference type="EMBL" id="SLWB01000008">
    <property type="protein sequence ID" value="TCN66693.1"/>
    <property type="molecule type" value="Genomic_DNA"/>
</dbReference>
<dbReference type="PANTHER" id="PTHR37833:SF1">
    <property type="entry name" value="SIGNAL PEPTIDE PROTEIN"/>
    <property type="match status" value="1"/>
</dbReference>
<keyword evidence="2" id="KW-1185">Reference proteome</keyword>
<dbReference type="InterPro" id="IPR011467">
    <property type="entry name" value="DUF1573"/>
</dbReference>
<gene>
    <name evidence="1" type="ORF">CLV25_10831</name>
</gene>
<protein>
    <submittedName>
        <fullName evidence="1">Uncharacterized protein DUF1573</fullName>
    </submittedName>
</protein>
<dbReference type="Pfam" id="PF07610">
    <property type="entry name" value="DUF1573"/>
    <property type="match status" value="1"/>
</dbReference>
<evidence type="ECO:0000313" key="2">
    <source>
        <dbReference type="Proteomes" id="UP000294830"/>
    </source>
</evidence>
<dbReference type="PANTHER" id="PTHR37833">
    <property type="entry name" value="LIPOPROTEIN-RELATED"/>
    <property type="match status" value="1"/>
</dbReference>
<dbReference type="AlphaFoldDB" id="A0A4R2EDZ6"/>
<comment type="caution">
    <text evidence="1">The sequence shown here is derived from an EMBL/GenBank/DDBJ whole genome shotgun (WGS) entry which is preliminary data.</text>
</comment>
<dbReference type="Gene3D" id="2.60.40.10">
    <property type="entry name" value="Immunoglobulins"/>
    <property type="match status" value="1"/>
</dbReference>
<organism evidence="1 2">
    <name type="scientific">Acetobacteroides hydrogenigenes</name>
    <dbReference type="NCBI Taxonomy" id="979970"/>
    <lineage>
        <taxon>Bacteria</taxon>
        <taxon>Pseudomonadati</taxon>
        <taxon>Bacteroidota</taxon>
        <taxon>Bacteroidia</taxon>
        <taxon>Bacteroidales</taxon>
        <taxon>Rikenellaceae</taxon>
        <taxon>Acetobacteroides</taxon>
    </lineage>
</organism>
<reference evidence="1 2" key="1">
    <citation type="submission" date="2019-03" db="EMBL/GenBank/DDBJ databases">
        <title>Genomic Encyclopedia of Archaeal and Bacterial Type Strains, Phase II (KMG-II): from individual species to whole genera.</title>
        <authorList>
            <person name="Goeker M."/>
        </authorList>
    </citation>
    <scope>NUCLEOTIDE SEQUENCE [LARGE SCALE GENOMIC DNA]</scope>
    <source>
        <strain evidence="1 2">RL-C</strain>
    </source>
</reference>
<dbReference type="InterPro" id="IPR013783">
    <property type="entry name" value="Ig-like_fold"/>
</dbReference>
<accession>A0A4R2EDZ6</accession>
<evidence type="ECO:0000313" key="1">
    <source>
        <dbReference type="EMBL" id="TCN66693.1"/>
    </source>
</evidence>
<sequence>MSGVKKQPVMRFAEESVDFGVVKQGEKVVLFYTFENAGSADLVIYEALPSCGCATPKYDNTPVKPGEKRTVEVTFDSEGWNGTQQKSITFKTNGVPDYVTVTLTGIVDNFK</sequence>